<protein>
    <recommendedName>
        <fullName evidence="4">tRNA pseudouridine synthase A</fullName>
        <ecNumber evidence="4">5.4.99.12</ecNumber>
    </recommendedName>
    <alternativeName>
        <fullName evidence="4">tRNA pseudouridine(38-40) synthase</fullName>
    </alternativeName>
    <alternativeName>
        <fullName evidence="4">tRNA pseudouridylate synthase I</fullName>
    </alternativeName>
    <alternativeName>
        <fullName evidence="4">tRNA-uridine isomerase I</fullName>
    </alternativeName>
</protein>
<dbReference type="EMBL" id="CP001842">
    <property type="protein sequence ID" value="ADB95727.1"/>
    <property type="molecule type" value="Genomic_DNA"/>
</dbReference>
<proteinExistence type="inferred from homology"/>
<dbReference type="OrthoDB" id="9811823at2"/>
<evidence type="ECO:0000256" key="3">
    <source>
        <dbReference type="ARBA" id="ARBA00023235"/>
    </source>
</evidence>
<dbReference type="InterPro" id="IPR020094">
    <property type="entry name" value="TruA/RsuA/RluB/E/F_N"/>
</dbReference>
<evidence type="ECO:0000256" key="2">
    <source>
        <dbReference type="ARBA" id="ARBA00022694"/>
    </source>
</evidence>
<comment type="caution">
    <text evidence="4">Lacks conserved residue(s) required for the propagation of feature annotation.</text>
</comment>
<comment type="subunit">
    <text evidence="4">Homodimer.</text>
</comment>
<gene>
    <name evidence="4" type="primary">truA</name>
    <name evidence="9" type="ordered locus">UCYN_10520</name>
</gene>
<reference evidence="9 10" key="1">
    <citation type="journal article" date="2010" name="Nature">
        <title>Metabolic streamlining in an open-ocean nitrogen-fixing cyanobacterium.</title>
        <authorList>
            <person name="Tripp H.J."/>
            <person name="Bench S.R."/>
            <person name="Turk K.A."/>
            <person name="Foster R.A."/>
            <person name="Desany B.A."/>
            <person name="Niazi F."/>
            <person name="Affourtit J.P."/>
            <person name="Zehr J.P."/>
        </authorList>
    </citation>
    <scope>NUCLEOTIDE SEQUENCE [LARGE SCALE GENOMIC DNA]</scope>
    <source>
        <strain evidence="10">ALOHA</strain>
    </source>
</reference>
<dbReference type="PATRIC" id="fig|713887.8.peg.984"/>
<dbReference type="GO" id="GO:0160147">
    <property type="term" value="F:tRNA pseudouridine(38-40) synthase activity"/>
    <property type="evidence" value="ECO:0007669"/>
    <property type="project" value="UniProtKB-EC"/>
</dbReference>
<dbReference type="EC" id="5.4.99.12" evidence="4"/>
<dbReference type="Gene3D" id="3.30.70.580">
    <property type="entry name" value="Pseudouridine synthase I, catalytic domain, N-terminal subdomain"/>
    <property type="match status" value="1"/>
</dbReference>
<dbReference type="PIRSF" id="PIRSF001430">
    <property type="entry name" value="tRNA_psdUrid_synth"/>
    <property type="match status" value="1"/>
</dbReference>
<dbReference type="HAMAP" id="MF_00171">
    <property type="entry name" value="TruA"/>
    <property type="match status" value="1"/>
</dbReference>
<comment type="catalytic activity">
    <reaction evidence="4 7">
        <text>uridine(38/39/40) in tRNA = pseudouridine(38/39/40) in tRNA</text>
        <dbReference type="Rhea" id="RHEA:22376"/>
        <dbReference type="Rhea" id="RHEA-COMP:10085"/>
        <dbReference type="Rhea" id="RHEA-COMP:10087"/>
        <dbReference type="ChEBI" id="CHEBI:65314"/>
        <dbReference type="ChEBI" id="CHEBI:65315"/>
        <dbReference type="EC" id="5.4.99.12"/>
    </reaction>
</comment>
<dbReference type="RefSeq" id="WP_012954414.1">
    <property type="nucleotide sequence ID" value="NC_013771.1"/>
</dbReference>
<dbReference type="SUPFAM" id="SSF55120">
    <property type="entry name" value="Pseudouridine synthase"/>
    <property type="match status" value="1"/>
</dbReference>
<dbReference type="InterPro" id="IPR020095">
    <property type="entry name" value="PsdUridine_synth_TruA_C"/>
</dbReference>
<dbReference type="KEGG" id="cyu:UCYN_10520"/>
<evidence type="ECO:0000256" key="1">
    <source>
        <dbReference type="ARBA" id="ARBA00009375"/>
    </source>
</evidence>
<keyword evidence="10" id="KW-1185">Reference proteome</keyword>
<evidence type="ECO:0000256" key="7">
    <source>
        <dbReference type="RuleBase" id="RU003792"/>
    </source>
</evidence>
<name>D3EQH7_ATETH</name>
<dbReference type="FunFam" id="3.30.70.580:FF:000001">
    <property type="entry name" value="tRNA pseudouridine synthase A"/>
    <property type="match status" value="1"/>
</dbReference>
<dbReference type="AlphaFoldDB" id="D3EQH7"/>
<evidence type="ECO:0000256" key="4">
    <source>
        <dbReference type="HAMAP-Rule" id="MF_00171"/>
    </source>
</evidence>
<feature type="active site" description="Nucleophile" evidence="4 5">
    <location>
        <position position="62"/>
    </location>
</feature>
<feature type="domain" description="Pseudouridine synthase I TruA alpha/beta" evidence="8">
    <location>
        <begin position="154"/>
        <end position="256"/>
    </location>
</feature>
<accession>D3EQH7</accession>
<feature type="binding site" evidence="4 6">
    <location>
        <position position="120"/>
    </location>
    <ligand>
        <name>substrate</name>
    </ligand>
</feature>
<dbReference type="NCBIfam" id="TIGR00071">
    <property type="entry name" value="hisT_truA"/>
    <property type="match status" value="1"/>
</dbReference>
<dbReference type="GO" id="GO:0031119">
    <property type="term" value="P:tRNA pseudouridine synthesis"/>
    <property type="evidence" value="ECO:0007669"/>
    <property type="project" value="UniProtKB-UniRule"/>
</dbReference>
<evidence type="ECO:0000256" key="6">
    <source>
        <dbReference type="PIRSR" id="PIRSR001430-2"/>
    </source>
</evidence>
<dbReference type="HOGENOM" id="CLU_014673_0_1_3"/>
<evidence type="ECO:0000256" key="5">
    <source>
        <dbReference type="PIRSR" id="PIRSR001430-1"/>
    </source>
</evidence>
<dbReference type="InterPro" id="IPR020097">
    <property type="entry name" value="PsdUridine_synth_TruA_a/b_dom"/>
</dbReference>
<dbReference type="InterPro" id="IPR001406">
    <property type="entry name" value="PsdUridine_synth_TruA"/>
</dbReference>
<dbReference type="GO" id="GO:0003723">
    <property type="term" value="F:RNA binding"/>
    <property type="evidence" value="ECO:0007669"/>
    <property type="project" value="InterPro"/>
</dbReference>
<evidence type="ECO:0000313" key="10">
    <source>
        <dbReference type="Proteomes" id="UP000001405"/>
    </source>
</evidence>
<evidence type="ECO:0000259" key="8">
    <source>
        <dbReference type="Pfam" id="PF01416"/>
    </source>
</evidence>
<dbReference type="CDD" id="cd02570">
    <property type="entry name" value="PseudoU_synth_EcTruA"/>
    <property type="match status" value="1"/>
</dbReference>
<keyword evidence="2 4" id="KW-0819">tRNA processing</keyword>
<dbReference type="InterPro" id="IPR020103">
    <property type="entry name" value="PsdUridine_synth_cat_dom_sf"/>
</dbReference>
<feature type="domain" description="Pseudouridine synthase I TruA alpha/beta" evidence="8">
    <location>
        <begin position="17"/>
        <end position="113"/>
    </location>
</feature>
<comment type="function">
    <text evidence="4">Formation of pseudouridine at positions 38, 39 and 40 in the anticodon stem and loop of transfer RNAs.</text>
</comment>
<dbReference type="Proteomes" id="UP000001405">
    <property type="component" value="Chromosome"/>
</dbReference>
<dbReference type="STRING" id="1453429.UCYN_10520"/>
<comment type="similarity">
    <text evidence="1 4 7">Belongs to the tRNA pseudouridine synthase TruA family.</text>
</comment>
<dbReference type="PANTHER" id="PTHR11142:SF0">
    <property type="entry name" value="TRNA PSEUDOURIDINE SYNTHASE-LIKE 1"/>
    <property type="match status" value="1"/>
</dbReference>
<dbReference type="Pfam" id="PF01416">
    <property type="entry name" value="PseudoU_synth_1"/>
    <property type="match status" value="2"/>
</dbReference>
<sequence length="281" mass="32594">MSTSHKQSQSKKRIALIIQYSGNRFHGWQRQPYRRTVQADIENTITKSLGYKVSIHGAGRTDAGVHATGQVAHFDYAGPIPPKSLARVLNRYLPEDILIRNSKEVSINWHARFSAQWRRYRYTLYTNNDCNLLIKSYSWHYYRYPLKVKSMLDALKSLLGTHHLTAFRKKGSQRNHSWVEIQDVECYRKGAFIHIEIQANGFLYGMVRLLMGMLVEVGIDKLSLANFNQIWRDQKREYVRHSAPANGLCLLGVGYPDFPFSSNTYLDTQPLFETNQIIHKD</sequence>
<keyword evidence="3 4" id="KW-0413">Isomerase</keyword>
<organism evidence="10">
    <name type="scientific">Atelocyanobacterium thalassa (isolate ALOHA)</name>
    <dbReference type="NCBI Taxonomy" id="1453429"/>
    <lineage>
        <taxon>Bacteria</taxon>
        <taxon>Bacillati</taxon>
        <taxon>Cyanobacteriota</taxon>
        <taxon>Cyanophyceae</taxon>
        <taxon>Oscillatoriophycideae</taxon>
        <taxon>Chroococcales</taxon>
        <taxon>Aphanothecaceae</taxon>
        <taxon>Candidatus Atelocyanobacterium</taxon>
        <taxon>Candidatus Atelocyanobacterium thalassae</taxon>
    </lineage>
</organism>
<evidence type="ECO:0000313" key="9">
    <source>
        <dbReference type="EMBL" id="ADB95727.1"/>
    </source>
</evidence>
<dbReference type="Gene3D" id="3.30.70.660">
    <property type="entry name" value="Pseudouridine synthase I, catalytic domain, C-terminal subdomain"/>
    <property type="match status" value="1"/>
</dbReference>
<dbReference type="PANTHER" id="PTHR11142">
    <property type="entry name" value="PSEUDOURIDYLATE SYNTHASE"/>
    <property type="match status" value="1"/>
</dbReference>